<protein>
    <recommendedName>
        <fullName evidence="4">Flp pilus assembly pilin Flp</fullName>
    </recommendedName>
</protein>
<comment type="caution">
    <text evidence="2">The sequence shown here is derived from an EMBL/GenBank/DDBJ whole genome shotgun (WGS) entry which is preliminary data.</text>
</comment>
<dbReference type="EMBL" id="PDJC01000001">
    <property type="protein sequence ID" value="PFG18323.1"/>
    <property type="molecule type" value="Genomic_DNA"/>
</dbReference>
<dbReference type="RefSeq" id="WP_169923876.1">
    <property type="nucleotide sequence ID" value="NZ_PDJC01000001.1"/>
</dbReference>
<dbReference type="Proteomes" id="UP000226079">
    <property type="component" value="Unassembled WGS sequence"/>
</dbReference>
<sequence>MKTVHELIGRLVALRHDERGLSQSTETAIYVGIAAVVALSIGAFVTTYVNQHLPQP</sequence>
<keyword evidence="3" id="KW-1185">Reference proteome</keyword>
<reference evidence="2 3" key="1">
    <citation type="submission" date="2017-10" db="EMBL/GenBank/DDBJ databases">
        <title>Sequencing the genomes of 1000 actinobacteria strains.</title>
        <authorList>
            <person name="Klenk H.-P."/>
        </authorList>
    </citation>
    <scope>NUCLEOTIDE SEQUENCE [LARGE SCALE GENOMIC DNA]</scope>
    <source>
        <strain evidence="2 3">DSM 15597</strain>
    </source>
</reference>
<gene>
    <name evidence="2" type="ORF">ATK74_2907</name>
</gene>
<keyword evidence="1" id="KW-0472">Membrane</keyword>
<evidence type="ECO:0000256" key="1">
    <source>
        <dbReference type="SAM" id="Phobius"/>
    </source>
</evidence>
<keyword evidence="1" id="KW-0812">Transmembrane</keyword>
<evidence type="ECO:0000313" key="2">
    <source>
        <dbReference type="EMBL" id="PFG18323.1"/>
    </source>
</evidence>
<proteinExistence type="predicted"/>
<feature type="transmembrane region" description="Helical" evidence="1">
    <location>
        <begin position="28"/>
        <end position="49"/>
    </location>
</feature>
<keyword evidence="1" id="KW-1133">Transmembrane helix</keyword>
<accession>A0A2A9CV64</accession>
<evidence type="ECO:0000313" key="3">
    <source>
        <dbReference type="Proteomes" id="UP000226079"/>
    </source>
</evidence>
<dbReference type="AlphaFoldDB" id="A0A2A9CV64"/>
<evidence type="ECO:0008006" key="4">
    <source>
        <dbReference type="Google" id="ProtNLM"/>
    </source>
</evidence>
<organism evidence="2 3">
    <name type="scientific">Propionicimonas paludicola</name>
    <dbReference type="NCBI Taxonomy" id="185243"/>
    <lineage>
        <taxon>Bacteria</taxon>
        <taxon>Bacillati</taxon>
        <taxon>Actinomycetota</taxon>
        <taxon>Actinomycetes</taxon>
        <taxon>Propionibacteriales</taxon>
        <taxon>Nocardioidaceae</taxon>
        <taxon>Propionicimonas</taxon>
    </lineage>
</organism>
<name>A0A2A9CV64_9ACTN</name>